<dbReference type="AlphaFoldDB" id="C4JZP0"/>
<evidence type="ECO:0000313" key="2">
    <source>
        <dbReference type="EMBL" id="EEP82776.1"/>
    </source>
</evidence>
<dbReference type="GeneID" id="8440588"/>
<evidence type="ECO:0000256" key="1">
    <source>
        <dbReference type="SAM" id="MobiDB-lite"/>
    </source>
</evidence>
<proteinExistence type="predicted"/>
<feature type="region of interest" description="Disordered" evidence="1">
    <location>
        <begin position="109"/>
        <end position="144"/>
    </location>
</feature>
<accession>C4JZP0</accession>
<protein>
    <submittedName>
        <fullName evidence="2">Uncharacterized protein</fullName>
    </submittedName>
</protein>
<dbReference type="HOGENOM" id="CLU_1797888_0_0_1"/>
<name>C4JZP0_UNCRE</name>
<dbReference type="KEGG" id="ure:UREG_07641"/>
<keyword evidence="3" id="KW-1185">Reference proteome</keyword>
<reference evidence="3" key="1">
    <citation type="journal article" date="2009" name="Genome Res.">
        <title>Comparative genomic analyses of the human fungal pathogens Coccidioides and their relatives.</title>
        <authorList>
            <person name="Sharpton T.J."/>
            <person name="Stajich J.E."/>
            <person name="Rounsley S.D."/>
            <person name="Gardner M.J."/>
            <person name="Wortman J.R."/>
            <person name="Jordar V.S."/>
            <person name="Maiti R."/>
            <person name="Kodira C.D."/>
            <person name="Neafsey D.E."/>
            <person name="Zeng Q."/>
            <person name="Hung C.-Y."/>
            <person name="McMahan C."/>
            <person name="Muszewska A."/>
            <person name="Grynberg M."/>
            <person name="Mandel M.A."/>
            <person name="Kellner E.M."/>
            <person name="Barker B.M."/>
            <person name="Galgiani J.N."/>
            <person name="Orbach M.J."/>
            <person name="Kirkland T.N."/>
            <person name="Cole G.T."/>
            <person name="Henn M.R."/>
            <person name="Birren B.W."/>
            <person name="Taylor J.W."/>
        </authorList>
    </citation>
    <scope>NUCLEOTIDE SEQUENCE [LARGE SCALE GENOMIC DNA]</scope>
    <source>
        <strain evidence="3">UAMH 1704</strain>
    </source>
</reference>
<sequence length="144" mass="16276">MAVRCFVVEETQQRKKVEFLTELLVARIWYSIWGRLAVYQWYGGGIGNVRRMDRFAVTVGSHHNDYYYESQHRPWQAASLHGLQMCVLDQRSESPLPSSIFRAAVTPVPAVTDKGGPPRGDILEPSITPQESEGISQLAESLRT</sequence>
<dbReference type="EMBL" id="CH476619">
    <property type="protein sequence ID" value="EEP82776.1"/>
    <property type="molecule type" value="Genomic_DNA"/>
</dbReference>
<dbReference type="InParanoid" id="C4JZP0"/>
<feature type="compositionally biased region" description="Polar residues" evidence="1">
    <location>
        <begin position="127"/>
        <end position="144"/>
    </location>
</feature>
<dbReference type="Proteomes" id="UP000002058">
    <property type="component" value="Unassembled WGS sequence"/>
</dbReference>
<gene>
    <name evidence="2" type="ORF">UREG_07641</name>
</gene>
<dbReference type="VEuPathDB" id="FungiDB:UREG_07641"/>
<dbReference type="RefSeq" id="XP_002582868.1">
    <property type="nucleotide sequence ID" value="XM_002582822.1"/>
</dbReference>
<evidence type="ECO:0000313" key="3">
    <source>
        <dbReference type="Proteomes" id="UP000002058"/>
    </source>
</evidence>
<organism evidence="2 3">
    <name type="scientific">Uncinocarpus reesii (strain UAMH 1704)</name>
    <dbReference type="NCBI Taxonomy" id="336963"/>
    <lineage>
        <taxon>Eukaryota</taxon>
        <taxon>Fungi</taxon>
        <taxon>Dikarya</taxon>
        <taxon>Ascomycota</taxon>
        <taxon>Pezizomycotina</taxon>
        <taxon>Eurotiomycetes</taxon>
        <taxon>Eurotiomycetidae</taxon>
        <taxon>Onygenales</taxon>
        <taxon>Onygenaceae</taxon>
        <taxon>Uncinocarpus</taxon>
    </lineage>
</organism>